<name>A0ABU4ZEL9_9HYPH</name>
<protein>
    <submittedName>
        <fullName evidence="1">Uncharacterized protein</fullName>
    </submittedName>
</protein>
<evidence type="ECO:0000313" key="1">
    <source>
        <dbReference type="EMBL" id="MDX8523785.1"/>
    </source>
</evidence>
<organism evidence="1 2">
    <name type="scientific">Mesorhizobium montanum</name>
    <dbReference type="NCBI Taxonomy" id="3072323"/>
    <lineage>
        <taxon>Bacteria</taxon>
        <taxon>Pseudomonadati</taxon>
        <taxon>Pseudomonadota</taxon>
        <taxon>Alphaproteobacteria</taxon>
        <taxon>Hyphomicrobiales</taxon>
        <taxon>Phyllobacteriaceae</taxon>
        <taxon>Mesorhizobium</taxon>
    </lineage>
</organism>
<accession>A0ABU4ZEL9</accession>
<proteinExistence type="predicted"/>
<evidence type="ECO:0000313" key="2">
    <source>
        <dbReference type="Proteomes" id="UP001276840"/>
    </source>
</evidence>
<sequence>MVGIIFRWSCCGSLMADGGTHCCAIRRRTPVGQMLDKQGRTRKAAVDRGRDRPPLLDDGVPRLGIEQRVEAAHVSLLLPSRSAIDNGIECRAAMPTGISMPIHGNKPRVLLAAGAPSVPPIDMRVPP</sequence>
<gene>
    <name evidence="1" type="ORF">RFM68_04625</name>
</gene>
<dbReference type="Proteomes" id="UP001276840">
    <property type="component" value="Unassembled WGS sequence"/>
</dbReference>
<keyword evidence="2" id="KW-1185">Reference proteome</keyword>
<dbReference type="RefSeq" id="WP_320231530.1">
    <property type="nucleotide sequence ID" value="NZ_JAVIJF010000003.1"/>
</dbReference>
<comment type="caution">
    <text evidence="1">The sequence shown here is derived from an EMBL/GenBank/DDBJ whole genome shotgun (WGS) entry which is preliminary data.</text>
</comment>
<dbReference type="EMBL" id="JAVIJF010000003">
    <property type="protein sequence ID" value="MDX8523785.1"/>
    <property type="molecule type" value="Genomic_DNA"/>
</dbReference>
<reference evidence="1 2" key="1">
    <citation type="submission" date="2023-08" db="EMBL/GenBank/DDBJ databases">
        <title>Implementing the SeqCode for naming new Mesorhizobium species isolated from Vachellia karroo root nodules.</title>
        <authorList>
            <person name="Van Lill M."/>
        </authorList>
    </citation>
    <scope>NUCLEOTIDE SEQUENCE [LARGE SCALE GENOMIC DNA]</scope>
    <source>
        <strain evidence="1 2">MSK 1335</strain>
    </source>
</reference>